<dbReference type="RefSeq" id="WP_147155493.1">
    <property type="nucleotide sequence ID" value="NZ_BKAJ01000151.1"/>
</dbReference>
<dbReference type="Proteomes" id="UP000321058">
    <property type="component" value="Unassembled WGS sequence"/>
</dbReference>
<dbReference type="OrthoDB" id="7376555at2"/>
<keyword evidence="2" id="KW-1185">Reference proteome</keyword>
<organism evidence="1 2">
    <name type="scientific">Reyranella soli</name>
    <dbReference type="NCBI Taxonomy" id="1230389"/>
    <lineage>
        <taxon>Bacteria</taxon>
        <taxon>Pseudomonadati</taxon>
        <taxon>Pseudomonadota</taxon>
        <taxon>Alphaproteobacteria</taxon>
        <taxon>Hyphomicrobiales</taxon>
        <taxon>Reyranellaceae</taxon>
        <taxon>Reyranella</taxon>
    </lineage>
</organism>
<dbReference type="EMBL" id="BKAJ01000151">
    <property type="protein sequence ID" value="GEP60123.1"/>
    <property type="molecule type" value="Genomic_DNA"/>
</dbReference>
<gene>
    <name evidence="1" type="ORF">RSO01_72890</name>
</gene>
<sequence length="73" mass="8193">MSNAPANHDSSPQDVERNEVLNAIGSKWSKFSKHELSMLKTNDELVSQIVSKYGLERPTAQREVHTLMAGRNL</sequence>
<evidence type="ECO:0000313" key="1">
    <source>
        <dbReference type="EMBL" id="GEP60123.1"/>
    </source>
</evidence>
<name>A0A512NME5_9HYPH</name>
<accession>A0A512NME5</accession>
<evidence type="ECO:0000313" key="2">
    <source>
        <dbReference type="Proteomes" id="UP000321058"/>
    </source>
</evidence>
<proteinExistence type="predicted"/>
<protein>
    <submittedName>
        <fullName evidence="1">Uncharacterized protein</fullName>
    </submittedName>
</protein>
<dbReference type="AlphaFoldDB" id="A0A512NME5"/>
<comment type="caution">
    <text evidence="1">The sequence shown here is derived from an EMBL/GenBank/DDBJ whole genome shotgun (WGS) entry which is preliminary data.</text>
</comment>
<reference evidence="1 2" key="1">
    <citation type="submission" date="2019-07" db="EMBL/GenBank/DDBJ databases">
        <title>Whole genome shotgun sequence of Reyranella soli NBRC 108950.</title>
        <authorList>
            <person name="Hosoyama A."/>
            <person name="Uohara A."/>
            <person name="Ohji S."/>
            <person name="Ichikawa N."/>
        </authorList>
    </citation>
    <scope>NUCLEOTIDE SEQUENCE [LARGE SCALE GENOMIC DNA]</scope>
    <source>
        <strain evidence="1 2">NBRC 108950</strain>
    </source>
</reference>